<evidence type="ECO:0000256" key="1">
    <source>
        <dbReference type="ARBA" id="ARBA00004383"/>
    </source>
</evidence>
<evidence type="ECO:0000259" key="6">
    <source>
        <dbReference type="PROSITE" id="PS51352"/>
    </source>
</evidence>
<dbReference type="OrthoDB" id="9799347at2"/>
<protein>
    <recommendedName>
        <fullName evidence="6">Thioredoxin domain-containing protein</fullName>
    </recommendedName>
</protein>
<evidence type="ECO:0000313" key="8">
    <source>
        <dbReference type="Proteomes" id="UP000029392"/>
    </source>
</evidence>
<dbReference type="InterPro" id="IPR017937">
    <property type="entry name" value="Thioredoxin_CS"/>
</dbReference>
<dbReference type="PROSITE" id="PS00194">
    <property type="entry name" value="THIOREDOXIN_1"/>
    <property type="match status" value="1"/>
</dbReference>
<dbReference type="PATRIC" id="fig|1384054.3.peg.2236"/>
<comment type="subcellular location">
    <subcellularLocation>
        <location evidence="1">Cell inner membrane</location>
        <topology evidence="1">Single-pass membrane protein</topology>
        <orientation evidence="1">Periplasmic side</orientation>
    </subcellularLocation>
</comment>
<dbReference type="EMBL" id="AVCH01000186">
    <property type="protein sequence ID" value="KFN45162.1"/>
    <property type="molecule type" value="Genomic_DNA"/>
</dbReference>
<evidence type="ECO:0000256" key="2">
    <source>
        <dbReference type="ARBA" id="ARBA00007758"/>
    </source>
</evidence>
<dbReference type="RefSeq" id="WP_043804483.1">
    <property type="nucleotide sequence ID" value="NZ_AVCH01000186.1"/>
</dbReference>
<sequence>MIKRLLPLLAFALLAVLLGLGVLRNSGKDTSAIPSPLVGKPAPAFSLPVLGEPDRLVSNEDLLGEPYLLNVWGSWCPACRDEHPVITELAQSGRIKVVGYDYKDEPEDAQRWLQQFGNPYSLVITDYDGRAALDWGIYGAPETFLVDAQGVIRWKFVGPITPEVVQQQLLPALETLE</sequence>
<dbReference type="PANTHER" id="PTHR42852:SF6">
    <property type="entry name" value="THIOL:DISULFIDE INTERCHANGE PROTEIN DSBE"/>
    <property type="match status" value="1"/>
</dbReference>
<dbReference type="CDD" id="cd03010">
    <property type="entry name" value="TlpA_like_DsbE"/>
    <property type="match status" value="1"/>
</dbReference>
<dbReference type="InterPro" id="IPR013740">
    <property type="entry name" value="Redoxin"/>
</dbReference>
<gene>
    <name evidence="7" type="ORF">N790_10395</name>
</gene>
<evidence type="ECO:0000256" key="3">
    <source>
        <dbReference type="ARBA" id="ARBA00022748"/>
    </source>
</evidence>
<dbReference type="InterPro" id="IPR004799">
    <property type="entry name" value="Periplasmic_diS_OxRdtase_DsbE"/>
</dbReference>
<dbReference type="GO" id="GO:0017004">
    <property type="term" value="P:cytochrome complex assembly"/>
    <property type="evidence" value="ECO:0007669"/>
    <property type="project" value="UniProtKB-KW"/>
</dbReference>
<keyword evidence="5" id="KW-0676">Redox-active center</keyword>
<evidence type="ECO:0000313" key="7">
    <source>
        <dbReference type="EMBL" id="KFN45162.1"/>
    </source>
</evidence>
<dbReference type="InterPro" id="IPR013766">
    <property type="entry name" value="Thioredoxin_domain"/>
</dbReference>
<evidence type="ECO:0000256" key="5">
    <source>
        <dbReference type="ARBA" id="ARBA00023284"/>
    </source>
</evidence>
<dbReference type="Proteomes" id="UP000029392">
    <property type="component" value="Unassembled WGS sequence"/>
</dbReference>
<reference evidence="7 8" key="1">
    <citation type="submission" date="2013-09" db="EMBL/GenBank/DDBJ databases">
        <title>Genome sequencing of Arenimonas malthae.</title>
        <authorList>
            <person name="Chen F."/>
            <person name="Wang G."/>
        </authorList>
    </citation>
    <scope>NUCLEOTIDE SEQUENCE [LARGE SCALE GENOMIC DNA]</scope>
    <source>
        <strain evidence="7 8">CC-JY-1</strain>
    </source>
</reference>
<dbReference type="Gene3D" id="3.40.30.10">
    <property type="entry name" value="Glutaredoxin"/>
    <property type="match status" value="1"/>
</dbReference>
<organism evidence="7 8">
    <name type="scientific">Arenimonas malthae CC-JY-1</name>
    <dbReference type="NCBI Taxonomy" id="1384054"/>
    <lineage>
        <taxon>Bacteria</taxon>
        <taxon>Pseudomonadati</taxon>
        <taxon>Pseudomonadota</taxon>
        <taxon>Gammaproteobacteria</taxon>
        <taxon>Lysobacterales</taxon>
        <taxon>Lysobacteraceae</taxon>
        <taxon>Arenimonas</taxon>
    </lineage>
</organism>
<keyword evidence="3" id="KW-0201">Cytochrome c-type biogenesis</keyword>
<dbReference type="SUPFAM" id="SSF52833">
    <property type="entry name" value="Thioredoxin-like"/>
    <property type="match status" value="1"/>
</dbReference>
<dbReference type="GO" id="GO:0005886">
    <property type="term" value="C:plasma membrane"/>
    <property type="evidence" value="ECO:0007669"/>
    <property type="project" value="UniProtKB-SubCell"/>
</dbReference>
<accession>A0A091B0R0</accession>
<dbReference type="GO" id="GO:0030288">
    <property type="term" value="C:outer membrane-bounded periplasmic space"/>
    <property type="evidence" value="ECO:0007669"/>
    <property type="project" value="InterPro"/>
</dbReference>
<comment type="similarity">
    <text evidence="2">Belongs to the thioredoxin family. DsbE subfamily.</text>
</comment>
<comment type="caution">
    <text evidence="7">The sequence shown here is derived from an EMBL/GenBank/DDBJ whole genome shotgun (WGS) entry which is preliminary data.</text>
</comment>
<keyword evidence="4" id="KW-1015">Disulfide bond</keyword>
<dbReference type="eggNOG" id="COG0526">
    <property type="taxonomic scope" value="Bacteria"/>
</dbReference>
<dbReference type="InterPro" id="IPR050553">
    <property type="entry name" value="Thioredoxin_ResA/DsbE_sf"/>
</dbReference>
<name>A0A091B0R0_9GAMM</name>
<dbReference type="PROSITE" id="PS51352">
    <property type="entry name" value="THIOREDOXIN_2"/>
    <property type="match status" value="1"/>
</dbReference>
<dbReference type="Pfam" id="PF08534">
    <property type="entry name" value="Redoxin"/>
    <property type="match status" value="1"/>
</dbReference>
<dbReference type="InterPro" id="IPR036249">
    <property type="entry name" value="Thioredoxin-like_sf"/>
</dbReference>
<dbReference type="STRING" id="1384054.N790_10395"/>
<evidence type="ECO:0000256" key="4">
    <source>
        <dbReference type="ARBA" id="ARBA00023157"/>
    </source>
</evidence>
<feature type="domain" description="Thioredoxin" evidence="6">
    <location>
        <begin position="36"/>
        <end position="175"/>
    </location>
</feature>
<proteinExistence type="inferred from homology"/>
<dbReference type="PANTHER" id="PTHR42852">
    <property type="entry name" value="THIOL:DISULFIDE INTERCHANGE PROTEIN DSBE"/>
    <property type="match status" value="1"/>
</dbReference>
<dbReference type="GO" id="GO:0015036">
    <property type="term" value="F:disulfide oxidoreductase activity"/>
    <property type="evidence" value="ECO:0007669"/>
    <property type="project" value="InterPro"/>
</dbReference>
<keyword evidence="8" id="KW-1185">Reference proteome</keyword>
<dbReference type="NCBIfam" id="TIGR00385">
    <property type="entry name" value="dsbE"/>
    <property type="match status" value="1"/>
</dbReference>
<dbReference type="AlphaFoldDB" id="A0A091B0R0"/>